<accession>A0A1J4JYQ7</accession>
<dbReference type="EMBL" id="MLAK01000859">
    <property type="protein sequence ID" value="OHT02668.1"/>
    <property type="molecule type" value="Genomic_DNA"/>
</dbReference>
<sequence length="1580" mass="185141">MNHIRTGLILEKQPNLYNSLLHYFCNGEYLLAYLCMVNNDNAKILLTEIHKLFSANDVPLFLEWGLFCFIMKFLNISPENKLDIFEKMYQFHLNQIHDNSLEEIIYYAKNPEVEPQFKDDSQIHNIGFFLLLFKENYPVLFRIFKQNLKKLVNSLNADLLLNNLGIPSLSFFDVCPTHSIENFDIEPHMLTEVLEETYNPEIIKSLQNRIVSLYPYPNDYPNLPNSTAQSFLNSAISTNTHIFDILNKLFFDCINLGDIEKVPTLVRVSPIVVPYLILAYQPTIYNDFDKYYRLIAATLPNSPAQKIQVLMQKDIQIINLINFLCGGELKMIDLLQHTLPFHLQYVLHQKQLIEFNTFYGFVYSQKDWNLDFDFIYSYNALKTVIELGSTKINLQDIVSKKLESLQMFLKLVKDKEILNHLTIDIFSFLFIQKEDKFIFCKSIATPIINILYLFNENYFIKLAKMALMTPNKGNDLCEYFGLNRAVILKAMADKRWAEARLLANISPQYRKDFILGSAMYSLCNLHCVHISCSDYPMEFNIEVGLSTYSIEDSLDFARNNYKCYDSVIEKRLMTPKIDLLFPLPNNQSWKPIMEIIDDISPSYVFENDFSKFHEILSKAQNFQTFLENMKLFHRCFLLSPEFSVDAECGDAIHLTIENILSGPISSCNIKLALYVARLLNVNLFEFVLKHINEFHITLGFLEAFCDEYPIECSALAMTKLLPEEQADLPSGIKIFPLPSKESIEENSPNEKVLFMTAVTALDNPGTSVEFYDDLLFRINHSEFCEAVLNKIDRIPEETLFYILDIVGYTMNDKLKEKHKALLMRMKIQKYLNFEKHPKTIKETTQTEIIDILMKRNEINFIINYIDTVLSSSFEMVLYVSKILKGASLHQFLRYFPQYHERLLYEYDEIIPILLSFKKDEAFQSFALLPREIRQNSSLSNPKSIVDSFIKNPKLISSIQKDICYLLNDSELTEIFQNAPKGQFLHISINFLKIMKNPSLIYEIIKQNINEKVDQISVENTHDEDNAIQTLRVIYDFINNSLIPSNNNSLNNSLKNEKFYWKIEILYKFVNYHPYYNSSISYYFYKNYENIIKICLNIDIEDDLSYDLCNIFDYDTLDFLLKRAYIPNSLYQLNIVQEMFQDYEKRSGKTIVDFTRFNFEKHPYAQIDLINNNSPFLLPYQKVSFFNSDAMNIIIQTGIESLAPNASPAPLQIYRECQFFCKRKREKFKPPYQTQKCLLFIRRYASIECNLRMSIFFDDFDNVLPNLMMIENINDRHLSFVHAVFGPAVSKNVQTALFKTLDQFKQGEPLVIDLFDSLIHFLHEKKLYYSLEFLYSEMKQLDDLAKSEVNIFRVNNNILKQVYYINSAYFNFKKALHDHISLHDNEKIIRRYKKLCKLQKIVCELVIEKNITNLESSIDIIHNDDAAAYAGSLIMKHCEEKTRRHKIINQICKMKQISKKQIISKLCTNFKDATMEELTKFLQSAKDELNYLEDYLEEVLRIVSSSEKIFHLIPMLIYFSVDSDEIKVKLFIEYDFLVEAFTILSNQKPDEVLSEYFPIIAYRASLLSIDDLVENCIKIMK</sequence>
<evidence type="ECO:0000313" key="1">
    <source>
        <dbReference type="EMBL" id="OHT02668.1"/>
    </source>
</evidence>
<name>A0A1J4JYQ7_9EUKA</name>
<proteinExistence type="predicted"/>
<protein>
    <submittedName>
        <fullName evidence="1">Uncharacterized protein</fullName>
    </submittedName>
</protein>
<dbReference type="GeneID" id="94841923"/>
<organism evidence="1 2">
    <name type="scientific">Tritrichomonas foetus</name>
    <dbReference type="NCBI Taxonomy" id="1144522"/>
    <lineage>
        <taxon>Eukaryota</taxon>
        <taxon>Metamonada</taxon>
        <taxon>Parabasalia</taxon>
        <taxon>Tritrichomonadida</taxon>
        <taxon>Tritrichomonadidae</taxon>
        <taxon>Tritrichomonas</taxon>
    </lineage>
</organism>
<gene>
    <name evidence="1" type="ORF">TRFO_30214</name>
</gene>
<keyword evidence="2" id="KW-1185">Reference proteome</keyword>
<comment type="caution">
    <text evidence="1">The sequence shown here is derived from an EMBL/GenBank/DDBJ whole genome shotgun (WGS) entry which is preliminary data.</text>
</comment>
<dbReference type="VEuPathDB" id="TrichDB:TRFO_30214"/>
<dbReference type="Proteomes" id="UP000179807">
    <property type="component" value="Unassembled WGS sequence"/>
</dbReference>
<reference evidence="1" key="1">
    <citation type="submission" date="2016-10" db="EMBL/GenBank/DDBJ databases">
        <authorList>
            <person name="Benchimol M."/>
            <person name="Almeida L.G."/>
            <person name="Vasconcelos A.T."/>
            <person name="Perreira-Neves A."/>
            <person name="Rosa I.A."/>
            <person name="Tasca T."/>
            <person name="Bogo M.R."/>
            <person name="de Souza W."/>
        </authorList>
    </citation>
    <scope>NUCLEOTIDE SEQUENCE [LARGE SCALE GENOMIC DNA]</scope>
    <source>
        <strain evidence="1">K</strain>
    </source>
</reference>
<dbReference type="RefSeq" id="XP_068355804.1">
    <property type="nucleotide sequence ID" value="XM_068507219.1"/>
</dbReference>
<evidence type="ECO:0000313" key="2">
    <source>
        <dbReference type="Proteomes" id="UP000179807"/>
    </source>
</evidence>